<dbReference type="GO" id="GO:0051287">
    <property type="term" value="F:NAD binding"/>
    <property type="evidence" value="ECO:0007669"/>
    <property type="project" value="InterPro"/>
</dbReference>
<dbReference type="SUPFAM" id="SSF55961">
    <property type="entry name" value="Bet v1-like"/>
    <property type="match status" value="1"/>
</dbReference>
<proteinExistence type="predicted"/>
<dbReference type="AlphaFoldDB" id="A0A843UTT4"/>
<feature type="domain" description="D-isomer specific 2-hydroxyacid dehydrogenase catalytic" evidence="1">
    <location>
        <begin position="142"/>
        <end position="255"/>
    </location>
</feature>
<evidence type="ECO:0000259" key="1">
    <source>
        <dbReference type="Pfam" id="PF00389"/>
    </source>
</evidence>
<dbReference type="GO" id="GO:0004617">
    <property type="term" value="F:phosphoglycerate dehydrogenase activity"/>
    <property type="evidence" value="ECO:0007669"/>
    <property type="project" value="TreeGrafter"/>
</dbReference>
<dbReference type="PANTHER" id="PTHR42938">
    <property type="entry name" value="FORMATE DEHYDROGENASE 1"/>
    <property type="match status" value="1"/>
</dbReference>
<dbReference type="PANTHER" id="PTHR42938:SF46">
    <property type="entry name" value="D-3-PHOSPHOGLYCERATE DEHYDROGENASE 2, CHLOROPLASTIC"/>
    <property type="match status" value="1"/>
</dbReference>
<dbReference type="SUPFAM" id="SSF52283">
    <property type="entry name" value="Formate/glycerate dehydrogenase catalytic domain-like"/>
    <property type="match status" value="1"/>
</dbReference>
<evidence type="ECO:0000313" key="2">
    <source>
        <dbReference type="EMBL" id="MQL84213.1"/>
    </source>
</evidence>
<gene>
    <name evidence="2" type="ORF">Taro_016717</name>
</gene>
<dbReference type="InterPro" id="IPR006139">
    <property type="entry name" value="D-isomer_2_OHA_DH_cat_dom"/>
</dbReference>
<accession>A0A843UTT4</accession>
<dbReference type="Gene3D" id="3.40.50.720">
    <property type="entry name" value="NAD(P)-binding Rossmann-like Domain"/>
    <property type="match status" value="1"/>
</dbReference>
<dbReference type="OrthoDB" id="4436220at2759"/>
<dbReference type="Pfam" id="PF00389">
    <property type="entry name" value="2-Hacid_dh"/>
    <property type="match status" value="1"/>
</dbReference>
<evidence type="ECO:0000313" key="3">
    <source>
        <dbReference type="Proteomes" id="UP000652761"/>
    </source>
</evidence>
<comment type="caution">
    <text evidence="2">The sequence shown here is derived from an EMBL/GenBank/DDBJ whole genome shotgun (WGS) entry which is preliminary data.</text>
</comment>
<protein>
    <recommendedName>
        <fullName evidence="1">D-isomer specific 2-hydroxyacid dehydrogenase catalytic domain-containing protein</fullName>
    </recommendedName>
</protein>
<dbReference type="Proteomes" id="UP000652761">
    <property type="component" value="Unassembled WGS sequence"/>
</dbReference>
<keyword evidence="3" id="KW-1185">Reference proteome</keyword>
<name>A0A843UTT4_COLES</name>
<dbReference type="GO" id="GO:0009570">
    <property type="term" value="C:chloroplast stroma"/>
    <property type="evidence" value="ECO:0007669"/>
    <property type="project" value="TreeGrafter"/>
</dbReference>
<sequence length="328" mass="35996">MSTLQLALPPDPPVDRRGNQYCSAVVQAIVAPVSTIWSVVRCFNNPQAYKHFIKSCHVLVEDGSSVRTMREVCVVSGLPAATSMERLDEEIHVLSFRIVGGEHRLTNYCSGRPGWGSYRGSQTWSARTTCRPRSSGGRSPSVFEAAKGRLKVVGRAGVGINNVDLQAATEFGCLVVNAPTANTVAAVEHGITLIAAMARNVAQADASMKAGELTVPLPSSRTRFYLSLYLCFALFRVLFASSGDNSSLNEALANICSDLFVSMLFHEKMADDEMCLRIEEENCKWRGSDKVPLSEVCYRFGPEGWEYLRYQPRVSVKLMAEDLSVNIV</sequence>
<dbReference type="EMBL" id="NMUH01000746">
    <property type="protein sequence ID" value="MQL84213.1"/>
    <property type="molecule type" value="Genomic_DNA"/>
</dbReference>
<reference evidence="2" key="1">
    <citation type="submission" date="2017-07" db="EMBL/GenBank/DDBJ databases">
        <title>Taro Niue Genome Assembly and Annotation.</title>
        <authorList>
            <person name="Atibalentja N."/>
            <person name="Keating K."/>
            <person name="Fields C.J."/>
        </authorList>
    </citation>
    <scope>NUCLEOTIDE SEQUENCE</scope>
    <source>
        <strain evidence="2">Niue_2</strain>
        <tissue evidence="2">Leaf</tissue>
    </source>
</reference>
<dbReference type="InterPro" id="IPR023393">
    <property type="entry name" value="START-like_dom_sf"/>
</dbReference>
<dbReference type="Gene3D" id="3.30.530.20">
    <property type="match status" value="1"/>
</dbReference>
<organism evidence="2 3">
    <name type="scientific">Colocasia esculenta</name>
    <name type="common">Wild taro</name>
    <name type="synonym">Arum esculentum</name>
    <dbReference type="NCBI Taxonomy" id="4460"/>
    <lineage>
        <taxon>Eukaryota</taxon>
        <taxon>Viridiplantae</taxon>
        <taxon>Streptophyta</taxon>
        <taxon>Embryophyta</taxon>
        <taxon>Tracheophyta</taxon>
        <taxon>Spermatophyta</taxon>
        <taxon>Magnoliopsida</taxon>
        <taxon>Liliopsida</taxon>
        <taxon>Araceae</taxon>
        <taxon>Aroideae</taxon>
        <taxon>Colocasieae</taxon>
        <taxon>Colocasia</taxon>
    </lineage>
</organism>